<dbReference type="SFLD" id="SFLDG01140">
    <property type="entry name" value="C2.B:_Phosphomannomutase_and_P"/>
    <property type="match status" value="1"/>
</dbReference>
<dbReference type="InterPro" id="IPR036412">
    <property type="entry name" value="HAD-like_sf"/>
</dbReference>
<dbReference type="GO" id="GO:0000287">
    <property type="term" value="F:magnesium ion binding"/>
    <property type="evidence" value="ECO:0007669"/>
    <property type="project" value="TreeGrafter"/>
</dbReference>
<dbReference type="InterPro" id="IPR000150">
    <property type="entry name" value="Cof"/>
</dbReference>
<name>W7CPL4_9LIST</name>
<accession>W7CPL4</accession>
<reference evidence="1 2" key="1">
    <citation type="submission" date="2012-12" db="EMBL/GenBank/DDBJ databases">
        <title>Novel taxa of Listeriaceae from agricultural environments in the United States.</title>
        <authorList>
            <person name="den Bakker H.C."/>
            <person name="Allred A."/>
            <person name="Warchocki S."/>
            <person name="Wright E.M."/>
            <person name="Burrell A."/>
            <person name="Nightingale K.K."/>
            <person name="Kephart D."/>
            <person name="Wiedmann M."/>
        </authorList>
    </citation>
    <scope>NUCLEOTIDE SEQUENCE [LARGE SCALE GENOMIC DNA]</scope>
    <source>
        <strain evidence="1 2">FSL F6-1037</strain>
    </source>
</reference>
<dbReference type="Gene3D" id="3.40.50.1000">
    <property type="entry name" value="HAD superfamily/HAD-like"/>
    <property type="match status" value="1"/>
</dbReference>
<dbReference type="Gene3D" id="3.30.1240.10">
    <property type="match status" value="1"/>
</dbReference>
<keyword evidence="2" id="KW-1185">Reference proteome</keyword>
<organism evidence="1 2">
    <name type="scientific">Brochothrix campestris FSL F6-1037</name>
    <dbReference type="NCBI Taxonomy" id="1265861"/>
    <lineage>
        <taxon>Bacteria</taxon>
        <taxon>Bacillati</taxon>
        <taxon>Bacillota</taxon>
        <taxon>Bacilli</taxon>
        <taxon>Bacillales</taxon>
        <taxon>Listeriaceae</taxon>
        <taxon>Brochothrix</taxon>
    </lineage>
</organism>
<dbReference type="STRING" id="1265861.BCAMP_12090"/>
<dbReference type="Pfam" id="PF08282">
    <property type="entry name" value="Hydrolase_3"/>
    <property type="match status" value="1"/>
</dbReference>
<dbReference type="NCBIfam" id="TIGR00099">
    <property type="entry name" value="Cof-subfamily"/>
    <property type="match status" value="1"/>
</dbReference>
<comment type="caution">
    <text evidence="1">The sequence shown here is derived from an EMBL/GenBank/DDBJ whole genome shotgun (WGS) entry which is preliminary data.</text>
</comment>
<dbReference type="NCBIfam" id="TIGR01484">
    <property type="entry name" value="HAD-SF-IIB"/>
    <property type="match status" value="1"/>
</dbReference>
<protein>
    <submittedName>
        <fullName evidence="1">Cof hydrolase</fullName>
    </submittedName>
</protein>
<keyword evidence="1" id="KW-0378">Hydrolase</keyword>
<dbReference type="SUPFAM" id="SSF56784">
    <property type="entry name" value="HAD-like"/>
    <property type="match status" value="1"/>
</dbReference>
<evidence type="ECO:0000313" key="2">
    <source>
        <dbReference type="Proteomes" id="UP000019243"/>
    </source>
</evidence>
<dbReference type="RefSeq" id="WP_035315661.1">
    <property type="nucleotide sequence ID" value="NZ_AODH01000061.1"/>
</dbReference>
<dbReference type="OrthoDB" id="9810101at2"/>
<dbReference type="SFLD" id="SFLDS00003">
    <property type="entry name" value="Haloacid_Dehalogenase"/>
    <property type="match status" value="1"/>
</dbReference>
<dbReference type="PANTHER" id="PTHR10000">
    <property type="entry name" value="PHOSPHOSERINE PHOSPHATASE"/>
    <property type="match status" value="1"/>
</dbReference>
<dbReference type="GO" id="GO:0005829">
    <property type="term" value="C:cytosol"/>
    <property type="evidence" value="ECO:0007669"/>
    <property type="project" value="TreeGrafter"/>
</dbReference>
<dbReference type="AlphaFoldDB" id="W7CPL4"/>
<gene>
    <name evidence="1" type="ORF">BCAMP_12090</name>
</gene>
<dbReference type="InterPro" id="IPR006379">
    <property type="entry name" value="HAD-SF_hydro_IIB"/>
</dbReference>
<evidence type="ECO:0000313" key="1">
    <source>
        <dbReference type="EMBL" id="EUJ34883.1"/>
    </source>
</evidence>
<proteinExistence type="predicted"/>
<dbReference type="InterPro" id="IPR023214">
    <property type="entry name" value="HAD_sf"/>
</dbReference>
<dbReference type="Proteomes" id="UP000019243">
    <property type="component" value="Unassembled WGS sequence"/>
</dbReference>
<dbReference type="EMBL" id="AODH01000061">
    <property type="protein sequence ID" value="EUJ34883.1"/>
    <property type="molecule type" value="Genomic_DNA"/>
</dbReference>
<sequence>MTKIIFVDVDGTLCDRAGAVPLSAKQAIQATRATGNKVFVCTGRSKPEITAEIVGIGLDGIIGAGGGYVEIDGKVLTHKRMPKKAVLAIISYFEEHNIGYYLESNDGLFGSANCVASIQTQVTKGVDTDSTKYQELMAEFNWFYDILAQSVGRKIDYANVNKISFISNGHPFEAVNAQFQAEFEMHHTTVPQFGPESGEISVKGIDKQVAIRETLAHLGLAKEDAVAYGDGNNDLAMFAAVGYKVAMENGTEQLKKLADEITATAENDGIYQSFLKNKWL</sequence>
<dbReference type="GO" id="GO:0016791">
    <property type="term" value="F:phosphatase activity"/>
    <property type="evidence" value="ECO:0007669"/>
    <property type="project" value="TreeGrafter"/>
</dbReference>
<dbReference type="PANTHER" id="PTHR10000:SF25">
    <property type="entry name" value="PHOSPHATASE YKRA-RELATED"/>
    <property type="match status" value="1"/>
</dbReference>